<dbReference type="InterPro" id="IPR014043">
    <property type="entry name" value="Acyl_transferase_dom"/>
</dbReference>
<dbReference type="Gene3D" id="3.40.366.10">
    <property type="entry name" value="Malonyl-Coenzyme A Acyl Carrier Protein, domain 2"/>
    <property type="match status" value="1"/>
</dbReference>
<evidence type="ECO:0000256" key="2">
    <source>
        <dbReference type="PIRNR" id="PIRNR000446"/>
    </source>
</evidence>
<keyword evidence="2 5" id="KW-0808">Transferase</keyword>
<evidence type="ECO:0000256" key="1">
    <source>
        <dbReference type="ARBA" id="ARBA00018953"/>
    </source>
</evidence>
<name>A0A517SLB1_9PLAN</name>
<comment type="catalytic activity">
    <reaction evidence="2">
        <text>holo-[ACP] + malonyl-CoA = malonyl-[ACP] + CoA</text>
        <dbReference type="Rhea" id="RHEA:41792"/>
        <dbReference type="Rhea" id="RHEA-COMP:9623"/>
        <dbReference type="Rhea" id="RHEA-COMP:9685"/>
        <dbReference type="ChEBI" id="CHEBI:57287"/>
        <dbReference type="ChEBI" id="CHEBI:57384"/>
        <dbReference type="ChEBI" id="CHEBI:64479"/>
        <dbReference type="ChEBI" id="CHEBI:78449"/>
        <dbReference type="EC" id="2.3.1.39"/>
    </reaction>
</comment>
<dbReference type="NCBIfam" id="TIGR00128">
    <property type="entry name" value="fabD"/>
    <property type="match status" value="1"/>
</dbReference>
<dbReference type="PIRSF" id="PIRSF000446">
    <property type="entry name" value="Mct"/>
    <property type="match status" value="1"/>
</dbReference>
<evidence type="ECO:0000313" key="5">
    <source>
        <dbReference type="EMBL" id="QDT56914.1"/>
    </source>
</evidence>
<dbReference type="SUPFAM" id="SSF55048">
    <property type="entry name" value="Probable ACP-binding domain of malonyl-CoA ACP transacylase"/>
    <property type="match status" value="1"/>
</dbReference>
<dbReference type="GO" id="GO:0004314">
    <property type="term" value="F:[acyl-carrier-protein] S-malonyltransferase activity"/>
    <property type="evidence" value="ECO:0007669"/>
    <property type="project" value="UniProtKB-EC"/>
</dbReference>
<dbReference type="InterPro" id="IPR016035">
    <property type="entry name" value="Acyl_Trfase/lysoPLipase"/>
</dbReference>
<dbReference type="InterPro" id="IPR052760">
    <property type="entry name" value="Mitochondrial_malonyltrans"/>
</dbReference>
<dbReference type="SUPFAM" id="SSF52151">
    <property type="entry name" value="FabD/lysophospholipase-like"/>
    <property type="match status" value="1"/>
</dbReference>
<accession>A0A517SLB1</accession>
<dbReference type="Pfam" id="PF00698">
    <property type="entry name" value="Acyl_transf_1"/>
    <property type="match status" value="1"/>
</dbReference>
<feature type="domain" description="Malonyl-CoA:ACP transacylase (MAT)" evidence="4">
    <location>
        <begin position="7"/>
        <end position="307"/>
    </location>
</feature>
<keyword evidence="6" id="KW-1185">Reference proteome</keyword>
<comment type="similarity">
    <text evidence="2">Belongs to the fabD family.</text>
</comment>
<dbReference type="InterPro" id="IPR016036">
    <property type="entry name" value="Malonyl_transacylase_ACP-bd"/>
</dbReference>
<evidence type="ECO:0000259" key="4">
    <source>
        <dbReference type="SMART" id="SM00827"/>
    </source>
</evidence>
<dbReference type="EMBL" id="CP036271">
    <property type="protein sequence ID" value="QDT56914.1"/>
    <property type="molecule type" value="Genomic_DNA"/>
</dbReference>
<sequence length="307" mass="32587">MSRIGFLFPGQGAQHVGMGKTIAARFPAAARLYEQANEILGYDLKKLCFEGPSEELDETVISQPAIFVTSLACLEQLRAESPDIALACEMTAGLSLGEYTSLVFSGAMSFEDGLRLVQKRGQAMQDAADATPSGMVSILLLSLEQVQGIRDAASAEGTLEIANYLCPGNLVLSGENAACLKAAELAQAQGGRPIPLAVAGAFHTNIMKPADQRLAEAIADVPMQTPDIPVVSNVDARTHTDPAELKQLLVNQVVSPVRWEDSIRFMLDAGIDEFYEIGPGRVLTGLLKRISRKTPCTVVNDSAAAGG</sequence>
<dbReference type="AlphaFoldDB" id="A0A517SLB1"/>
<proteinExistence type="inferred from homology"/>
<organism evidence="5 6">
    <name type="scientific">Caulifigura coniformis</name>
    <dbReference type="NCBI Taxonomy" id="2527983"/>
    <lineage>
        <taxon>Bacteria</taxon>
        <taxon>Pseudomonadati</taxon>
        <taxon>Planctomycetota</taxon>
        <taxon>Planctomycetia</taxon>
        <taxon>Planctomycetales</taxon>
        <taxon>Planctomycetaceae</taxon>
        <taxon>Caulifigura</taxon>
    </lineage>
</organism>
<evidence type="ECO:0000313" key="6">
    <source>
        <dbReference type="Proteomes" id="UP000315700"/>
    </source>
</evidence>
<dbReference type="OrthoDB" id="9805460at2"/>
<dbReference type="KEGG" id="ccos:Pan44_49770"/>
<dbReference type="SMART" id="SM00827">
    <property type="entry name" value="PKS_AT"/>
    <property type="match status" value="1"/>
</dbReference>
<dbReference type="InterPro" id="IPR024925">
    <property type="entry name" value="Malonyl_CoA-ACP_transAc"/>
</dbReference>
<dbReference type="InterPro" id="IPR004410">
    <property type="entry name" value="Malonyl_CoA-ACP_transAc_FabD"/>
</dbReference>
<reference evidence="5 6" key="1">
    <citation type="submission" date="2019-02" db="EMBL/GenBank/DDBJ databases">
        <title>Deep-cultivation of Planctomycetes and their phenomic and genomic characterization uncovers novel biology.</title>
        <authorList>
            <person name="Wiegand S."/>
            <person name="Jogler M."/>
            <person name="Boedeker C."/>
            <person name="Pinto D."/>
            <person name="Vollmers J."/>
            <person name="Rivas-Marin E."/>
            <person name="Kohn T."/>
            <person name="Peeters S.H."/>
            <person name="Heuer A."/>
            <person name="Rast P."/>
            <person name="Oberbeckmann S."/>
            <person name="Bunk B."/>
            <person name="Jeske O."/>
            <person name="Meyerdierks A."/>
            <person name="Storesund J.E."/>
            <person name="Kallscheuer N."/>
            <person name="Luecker S."/>
            <person name="Lage O.M."/>
            <person name="Pohl T."/>
            <person name="Merkel B.J."/>
            <person name="Hornburger P."/>
            <person name="Mueller R.-W."/>
            <person name="Bruemmer F."/>
            <person name="Labrenz M."/>
            <person name="Spormann A.M."/>
            <person name="Op den Camp H."/>
            <person name="Overmann J."/>
            <person name="Amann R."/>
            <person name="Jetten M.S.M."/>
            <person name="Mascher T."/>
            <person name="Medema M.H."/>
            <person name="Devos D.P."/>
            <person name="Kaster A.-K."/>
            <person name="Ovreas L."/>
            <person name="Rohde M."/>
            <person name="Galperin M.Y."/>
            <person name="Jogler C."/>
        </authorList>
    </citation>
    <scope>NUCLEOTIDE SEQUENCE [LARGE SCALE GENOMIC DNA]</scope>
    <source>
        <strain evidence="5 6">Pan44</strain>
    </source>
</reference>
<dbReference type="PANTHER" id="PTHR47170">
    <property type="entry name" value="MALONYL-COA ACP TRANSACYLASE, ACP-BINDING"/>
    <property type="match status" value="1"/>
</dbReference>
<dbReference type="InterPro" id="IPR001227">
    <property type="entry name" value="Ac_transferase_dom_sf"/>
</dbReference>
<dbReference type="RefSeq" id="WP_145034322.1">
    <property type="nucleotide sequence ID" value="NZ_CP036271.1"/>
</dbReference>
<dbReference type="Gene3D" id="3.30.70.250">
    <property type="entry name" value="Malonyl-CoA ACP transacylase, ACP-binding"/>
    <property type="match status" value="1"/>
</dbReference>
<dbReference type="EC" id="2.3.1.39" evidence="2"/>
<dbReference type="Proteomes" id="UP000315700">
    <property type="component" value="Chromosome"/>
</dbReference>
<dbReference type="FunCoup" id="A0A517SLB1">
    <property type="interactions" value="566"/>
</dbReference>
<keyword evidence="2 5" id="KW-0012">Acyltransferase</keyword>
<dbReference type="InParanoid" id="A0A517SLB1"/>
<feature type="active site" evidence="3">
    <location>
        <position position="203"/>
    </location>
</feature>
<evidence type="ECO:0000256" key="3">
    <source>
        <dbReference type="PIRSR" id="PIRSR000446-1"/>
    </source>
</evidence>
<dbReference type="PANTHER" id="PTHR47170:SF2">
    <property type="entry name" value="MALONYL-COA:ACP TRANSACYLASE (MAT) DOMAIN-CONTAINING PROTEIN"/>
    <property type="match status" value="1"/>
</dbReference>
<feature type="active site" evidence="3">
    <location>
        <position position="95"/>
    </location>
</feature>
<gene>
    <name evidence="5" type="primary">fabD</name>
    <name evidence="5" type="ORF">Pan44_49770</name>
</gene>
<protein>
    <recommendedName>
        <fullName evidence="1 2">Malonyl CoA-acyl carrier protein transacylase</fullName>
        <ecNumber evidence="2">2.3.1.39</ecNumber>
    </recommendedName>
</protein>